<organism evidence="2 3">
    <name type="scientific">Hermanssonia centrifuga</name>
    <dbReference type="NCBI Taxonomy" id="98765"/>
    <lineage>
        <taxon>Eukaryota</taxon>
        <taxon>Fungi</taxon>
        <taxon>Dikarya</taxon>
        <taxon>Basidiomycota</taxon>
        <taxon>Agaricomycotina</taxon>
        <taxon>Agaricomycetes</taxon>
        <taxon>Polyporales</taxon>
        <taxon>Meruliaceae</taxon>
        <taxon>Hermanssonia</taxon>
    </lineage>
</organism>
<evidence type="ECO:0000256" key="1">
    <source>
        <dbReference type="SAM" id="MobiDB-lite"/>
    </source>
</evidence>
<sequence length="93" mass="10353">MDINEKEEVMDECEGTDREDTSEEESEEVKGDNVGLTNGRMCMVNGELVVLSEAEEANSIDDVLDCEDEEDEIEVKDEGLVESSDNDARFGNE</sequence>
<dbReference type="AlphaFoldDB" id="A0A2R6P1P7"/>
<reference evidence="2 3" key="1">
    <citation type="submission" date="2018-02" db="EMBL/GenBank/DDBJ databases">
        <title>Genome sequence of the basidiomycete white-rot fungus Phlebia centrifuga.</title>
        <authorList>
            <person name="Granchi Z."/>
            <person name="Peng M."/>
            <person name="de Vries R.P."/>
            <person name="Hilden K."/>
            <person name="Makela M.R."/>
            <person name="Grigoriev I."/>
            <person name="Riley R."/>
        </authorList>
    </citation>
    <scope>NUCLEOTIDE SEQUENCE [LARGE SCALE GENOMIC DNA]</scope>
    <source>
        <strain evidence="2 3">FBCC195</strain>
    </source>
</reference>
<dbReference type="Proteomes" id="UP000186601">
    <property type="component" value="Unassembled WGS sequence"/>
</dbReference>
<evidence type="ECO:0000313" key="2">
    <source>
        <dbReference type="EMBL" id="PSR83600.1"/>
    </source>
</evidence>
<feature type="region of interest" description="Disordered" evidence="1">
    <location>
        <begin position="68"/>
        <end position="93"/>
    </location>
</feature>
<gene>
    <name evidence="2" type="ORF">PHLCEN_2v5680</name>
</gene>
<dbReference type="EMBL" id="MLYV02000556">
    <property type="protein sequence ID" value="PSR83600.1"/>
    <property type="molecule type" value="Genomic_DNA"/>
</dbReference>
<proteinExistence type="predicted"/>
<name>A0A2R6P1P7_9APHY</name>
<keyword evidence="3" id="KW-1185">Reference proteome</keyword>
<accession>A0A2R6P1P7</accession>
<evidence type="ECO:0000313" key="3">
    <source>
        <dbReference type="Proteomes" id="UP000186601"/>
    </source>
</evidence>
<comment type="caution">
    <text evidence="2">The sequence shown here is derived from an EMBL/GenBank/DDBJ whole genome shotgun (WGS) entry which is preliminary data.</text>
</comment>
<feature type="region of interest" description="Disordered" evidence="1">
    <location>
        <begin position="1"/>
        <end position="34"/>
    </location>
</feature>
<protein>
    <submittedName>
        <fullName evidence="2">Uncharacterized protein</fullName>
    </submittedName>
</protein>